<evidence type="ECO:0000259" key="1">
    <source>
        <dbReference type="Pfam" id="PF09836"/>
    </source>
</evidence>
<name>A0A1A8XZD5_9PROT</name>
<dbReference type="Gene3D" id="1.10.150.690">
    <property type="entry name" value="DUF2063"/>
    <property type="match status" value="1"/>
</dbReference>
<keyword evidence="3" id="KW-1185">Reference proteome</keyword>
<dbReference type="RefSeq" id="WP_186408799.1">
    <property type="nucleotide sequence ID" value="NZ_FLQX01000150.1"/>
</dbReference>
<sequence length="256" mass="26930">MSQQDFAAALLDPDLPAPAGLAAWNGSDPAQRFRVYRNNVIVSLIDALADTFEVTLELVGEEFFRAIARLYAYACPPQSRLMAFYGAGFPDFIESFPPAAGLPYLADVARLEYRRIVAYHAADVPGVGAEAVAAALADEATLPTLGMTLHPSLSVVVSTSAVVSLWAAHQGILDLSTVAPDAPETALILRHGLNVEVLQIPAAVGAFLCELQAGASLGRAAAEAMSIDTDFNLVSILGLLLQKSAITALNPTRSPT</sequence>
<accession>A0A1A8XZD5</accession>
<dbReference type="InterPro" id="IPR018640">
    <property type="entry name" value="DUF2063"/>
</dbReference>
<evidence type="ECO:0000313" key="3">
    <source>
        <dbReference type="Proteomes" id="UP000199169"/>
    </source>
</evidence>
<reference evidence="2 3" key="1">
    <citation type="submission" date="2016-06" db="EMBL/GenBank/DDBJ databases">
        <authorList>
            <person name="Kjaerup R.B."/>
            <person name="Dalgaard T.S."/>
            <person name="Juul-Madsen H.R."/>
        </authorList>
    </citation>
    <scope>NUCLEOTIDE SEQUENCE [LARGE SCALE GENOMIC DNA]</scope>
    <source>
        <strain evidence="2">3</strain>
    </source>
</reference>
<organism evidence="2 3">
    <name type="scientific">Candidatus Accumulibacter aalborgensis</name>
    <dbReference type="NCBI Taxonomy" id="1860102"/>
    <lineage>
        <taxon>Bacteria</taxon>
        <taxon>Pseudomonadati</taxon>
        <taxon>Pseudomonadota</taxon>
        <taxon>Betaproteobacteria</taxon>
        <taxon>Candidatus Accumulibacter</taxon>
    </lineage>
</organism>
<protein>
    <recommendedName>
        <fullName evidence="1">Putative DNA-binding domain-containing protein</fullName>
    </recommendedName>
</protein>
<dbReference type="Proteomes" id="UP000199169">
    <property type="component" value="Unassembled WGS sequence"/>
</dbReference>
<dbReference type="EMBL" id="FLQX01000150">
    <property type="protein sequence ID" value="SBT09423.1"/>
    <property type="molecule type" value="Genomic_DNA"/>
</dbReference>
<dbReference type="InterPro" id="IPR044922">
    <property type="entry name" value="DUF2063_N_sf"/>
</dbReference>
<evidence type="ECO:0000313" key="2">
    <source>
        <dbReference type="EMBL" id="SBT09423.1"/>
    </source>
</evidence>
<dbReference type="AlphaFoldDB" id="A0A1A8XZD5"/>
<feature type="domain" description="Putative DNA-binding" evidence="1">
    <location>
        <begin position="3"/>
        <end position="93"/>
    </location>
</feature>
<dbReference type="Pfam" id="PF09836">
    <property type="entry name" value="DUF2063"/>
    <property type="match status" value="1"/>
</dbReference>
<proteinExistence type="predicted"/>
<dbReference type="STRING" id="1860102.ACCAA_700035"/>
<gene>
    <name evidence="2" type="ORF">ACCAA_700035</name>
</gene>